<evidence type="ECO:0008006" key="4">
    <source>
        <dbReference type="Google" id="ProtNLM"/>
    </source>
</evidence>
<comment type="caution">
    <text evidence="2">The sequence shown here is derived from an EMBL/GenBank/DDBJ whole genome shotgun (WGS) entry which is preliminary data.</text>
</comment>
<proteinExistence type="predicted"/>
<dbReference type="AlphaFoldDB" id="A0A5C5S487"/>
<evidence type="ECO:0000256" key="1">
    <source>
        <dbReference type="SAM" id="SignalP"/>
    </source>
</evidence>
<protein>
    <recommendedName>
        <fullName evidence="4">Pilus assembly protein TadE</fullName>
    </recommendedName>
</protein>
<reference evidence="2 3" key="1">
    <citation type="submission" date="2019-06" db="EMBL/GenBank/DDBJ databases">
        <title>Tsukamurella conjunctivitidis sp. nov., Tsukamurella assacharolytica sp. nov. and Tsukamurella sputae sp. nov. isolated from patients with conjunctivitis, bacteraemia (lymphoma) and respiratory infection (sputum) in Hong Kong.</title>
        <authorList>
            <person name="Teng J.L.L."/>
            <person name="Lee H.H."/>
            <person name="Fong J.Y.H."/>
            <person name="Fok K.M.N."/>
            <person name="Lau S.K.P."/>
            <person name="Woo P.C.Y."/>
        </authorList>
    </citation>
    <scope>NUCLEOTIDE SEQUENCE [LARGE SCALE GENOMIC DNA]</scope>
    <source>
        <strain evidence="2 3">HKU72</strain>
    </source>
</reference>
<evidence type="ECO:0000313" key="2">
    <source>
        <dbReference type="EMBL" id="TWS30237.1"/>
    </source>
</evidence>
<keyword evidence="1" id="KW-0732">Signal</keyword>
<feature type="chain" id="PRO_5022846635" description="Pilus assembly protein TadE" evidence="1">
    <location>
        <begin position="26"/>
        <end position="67"/>
    </location>
</feature>
<organism evidence="2 3">
    <name type="scientific">Tsukamurella conjunctivitidis</name>
    <dbReference type="NCBI Taxonomy" id="2592068"/>
    <lineage>
        <taxon>Bacteria</taxon>
        <taxon>Bacillati</taxon>
        <taxon>Actinomycetota</taxon>
        <taxon>Actinomycetes</taxon>
        <taxon>Mycobacteriales</taxon>
        <taxon>Tsukamurellaceae</taxon>
        <taxon>Tsukamurella</taxon>
    </lineage>
</organism>
<feature type="signal peptide" evidence="1">
    <location>
        <begin position="1"/>
        <end position="25"/>
    </location>
</feature>
<accession>A0A5C5S487</accession>
<dbReference type="EMBL" id="VIGX01000002">
    <property type="protein sequence ID" value="TWS30237.1"/>
    <property type="molecule type" value="Genomic_DNA"/>
</dbReference>
<dbReference type="Proteomes" id="UP000319375">
    <property type="component" value="Unassembled WGS sequence"/>
</dbReference>
<name>A0A5C5S487_9ACTN</name>
<sequence length="67" mass="7087">MITALIVLIALAVVVQVLCMTTARAAAERAEHAAQAAALNRRHAERAMEVAAEHAVTAGLEARKAQR</sequence>
<keyword evidence="3" id="KW-1185">Reference proteome</keyword>
<dbReference type="RefSeq" id="WP_146486262.1">
    <property type="nucleotide sequence ID" value="NZ_VIGX01000002.1"/>
</dbReference>
<evidence type="ECO:0000313" key="3">
    <source>
        <dbReference type="Proteomes" id="UP000319375"/>
    </source>
</evidence>
<gene>
    <name evidence="2" type="ORF">FK530_06940</name>
</gene>